<dbReference type="Gene3D" id="2.60.40.1250">
    <property type="entry name" value="Thiol:disulfide interchange protein DsbD, N-terminal domain"/>
    <property type="match status" value="1"/>
</dbReference>
<dbReference type="RefSeq" id="WP_229689095.1">
    <property type="nucleotide sequence ID" value="NZ_BMJC01000006.1"/>
</dbReference>
<proteinExistence type="predicted"/>
<dbReference type="InterPro" id="IPR028250">
    <property type="entry name" value="DsbDN"/>
</dbReference>
<reference evidence="2" key="2">
    <citation type="submission" date="2020-09" db="EMBL/GenBank/DDBJ databases">
        <authorList>
            <person name="Sun Q."/>
            <person name="Zhou Y."/>
        </authorList>
    </citation>
    <scope>NUCLEOTIDE SEQUENCE</scope>
    <source>
        <strain evidence="2">CGMCC 1.15448</strain>
    </source>
</reference>
<accession>A0A8J2UHW7</accession>
<protein>
    <recommendedName>
        <fullName evidence="1">Thiol:disulfide interchange protein DsbD N-terminal domain-containing protein</fullName>
    </recommendedName>
</protein>
<evidence type="ECO:0000313" key="2">
    <source>
        <dbReference type="EMBL" id="GGB20499.1"/>
    </source>
</evidence>
<evidence type="ECO:0000259" key="1">
    <source>
        <dbReference type="Pfam" id="PF11412"/>
    </source>
</evidence>
<dbReference type="EMBL" id="BMJC01000006">
    <property type="protein sequence ID" value="GGB20499.1"/>
    <property type="molecule type" value="Genomic_DNA"/>
</dbReference>
<sequence length="150" mass="16811">MKIAWAWALAAAICMGQRTDAQILKPVSWSYGAKKISATEAILFFKATIGDGWHVYSQHIKDGGPVKTQFTFSPSKDYKPDGPTTEPKPITRMEKVFNMEVGFFEHSVIFQQKVKLTAAQTTVKGRLEYMTCNDSQCLTPEDIDFSIPVK</sequence>
<organism evidence="2 3">
    <name type="scientific">Puia dinghuensis</name>
    <dbReference type="NCBI Taxonomy" id="1792502"/>
    <lineage>
        <taxon>Bacteria</taxon>
        <taxon>Pseudomonadati</taxon>
        <taxon>Bacteroidota</taxon>
        <taxon>Chitinophagia</taxon>
        <taxon>Chitinophagales</taxon>
        <taxon>Chitinophagaceae</taxon>
        <taxon>Puia</taxon>
    </lineage>
</organism>
<dbReference type="InterPro" id="IPR036929">
    <property type="entry name" value="DsbDN_sf"/>
</dbReference>
<gene>
    <name evidence="2" type="ORF">GCM10011511_50290</name>
</gene>
<reference evidence="2" key="1">
    <citation type="journal article" date="2014" name="Int. J. Syst. Evol. Microbiol.">
        <title>Complete genome sequence of Corynebacterium casei LMG S-19264T (=DSM 44701T), isolated from a smear-ripened cheese.</title>
        <authorList>
            <consortium name="US DOE Joint Genome Institute (JGI-PGF)"/>
            <person name="Walter F."/>
            <person name="Albersmeier A."/>
            <person name="Kalinowski J."/>
            <person name="Ruckert C."/>
        </authorList>
    </citation>
    <scope>NUCLEOTIDE SEQUENCE</scope>
    <source>
        <strain evidence="2">CGMCC 1.15448</strain>
    </source>
</reference>
<keyword evidence="3" id="KW-1185">Reference proteome</keyword>
<comment type="caution">
    <text evidence="2">The sequence shown here is derived from an EMBL/GenBank/DDBJ whole genome shotgun (WGS) entry which is preliminary data.</text>
</comment>
<evidence type="ECO:0000313" key="3">
    <source>
        <dbReference type="Proteomes" id="UP000607559"/>
    </source>
</evidence>
<dbReference type="AlphaFoldDB" id="A0A8J2UHW7"/>
<dbReference type="Pfam" id="PF11412">
    <property type="entry name" value="DsbD_N"/>
    <property type="match status" value="1"/>
</dbReference>
<dbReference type="Proteomes" id="UP000607559">
    <property type="component" value="Unassembled WGS sequence"/>
</dbReference>
<name>A0A8J2UHW7_9BACT</name>
<feature type="domain" description="Thiol:disulfide interchange protein DsbD N-terminal" evidence="1">
    <location>
        <begin position="37"/>
        <end position="142"/>
    </location>
</feature>